<dbReference type="InterPro" id="IPR027417">
    <property type="entry name" value="P-loop_NTPase"/>
</dbReference>
<keyword evidence="1" id="KW-0233">DNA recombination</keyword>
<protein>
    <recommendedName>
        <fullName evidence="1">ATP-dependent DNA helicase</fullName>
        <ecNumber evidence="1">5.6.2.3</ecNumber>
    </recommendedName>
</protein>
<keyword evidence="4" id="KW-1185">Reference proteome</keyword>
<feature type="domain" description="DNA helicase Pif1-like DEAD-box helicase" evidence="2">
    <location>
        <begin position="2"/>
        <end position="43"/>
    </location>
</feature>
<dbReference type="Proteomes" id="UP000694924">
    <property type="component" value="Unplaced"/>
</dbReference>
<feature type="domain" description="DNA helicase Pif1-like 2B" evidence="3">
    <location>
        <begin position="139"/>
        <end position="185"/>
    </location>
</feature>
<keyword evidence="1" id="KW-0378">Hydrolase</keyword>
<reference evidence="5" key="1">
    <citation type="submission" date="2025-08" db="UniProtKB">
        <authorList>
            <consortium name="RefSeq"/>
        </authorList>
    </citation>
    <scope>IDENTIFICATION</scope>
    <source>
        <tissue evidence="5">Whole body</tissue>
    </source>
</reference>
<evidence type="ECO:0000256" key="1">
    <source>
        <dbReference type="RuleBase" id="RU363044"/>
    </source>
</evidence>
<evidence type="ECO:0000259" key="3">
    <source>
        <dbReference type="Pfam" id="PF21530"/>
    </source>
</evidence>
<keyword evidence="1" id="KW-0067">ATP-binding</keyword>
<keyword evidence="1" id="KW-0234">DNA repair</keyword>
<proteinExistence type="inferred from homology"/>
<dbReference type="RefSeq" id="XP_015189385.1">
    <property type="nucleotide sequence ID" value="XM_015333899.1"/>
</dbReference>
<dbReference type="GeneID" id="107073308"/>
<dbReference type="InterPro" id="IPR010285">
    <property type="entry name" value="DNA_helicase_pif1-like_DEAD"/>
</dbReference>
<dbReference type="Pfam" id="PF05970">
    <property type="entry name" value="PIF1"/>
    <property type="match status" value="1"/>
</dbReference>
<dbReference type="Pfam" id="PF21530">
    <property type="entry name" value="Pif1_2B_dom"/>
    <property type="match status" value="1"/>
</dbReference>
<dbReference type="InterPro" id="IPR049163">
    <property type="entry name" value="Pif1-like_2B_dom"/>
</dbReference>
<organism evidence="4 5">
    <name type="scientific">Polistes dominula</name>
    <name type="common">European paper wasp</name>
    <name type="synonym">Vespa dominula</name>
    <dbReference type="NCBI Taxonomy" id="743375"/>
    <lineage>
        <taxon>Eukaryota</taxon>
        <taxon>Metazoa</taxon>
        <taxon>Ecdysozoa</taxon>
        <taxon>Arthropoda</taxon>
        <taxon>Hexapoda</taxon>
        <taxon>Insecta</taxon>
        <taxon>Pterygota</taxon>
        <taxon>Neoptera</taxon>
        <taxon>Endopterygota</taxon>
        <taxon>Hymenoptera</taxon>
        <taxon>Apocrita</taxon>
        <taxon>Aculeata</taxon>
        <taxon>Vespoidea</taxon>
        <taxon>Vespidae</taxon>
        <taxon>Polistinae</taxon>
        <taxon>Polistini</taxon>
        <taxon>Polistes</taxon>
    </lineage>
</organism>
<gene>
    <name evidence="5" type="primary">LOC107073308</name>
</gene>
<sequence>MILLGGDFRQTSNIVLKGSPMDIIESSLLSSRLWKHCKVLRLSLLEIGNETSNDANDEVFIPDKYIEKHDLVGKIFGQAKISQSDPSVLDKIILTTKNDHANKINEVVVQLVEGDSKNYVGANSIVTKDANEFMRFPLEFLNKQQPSGLPPDKLNLKVGSVVMLLRNLDPQNDLLNGTRLWVKELKEHFIVSEIITGKAKGKIGVIPRIDMQPSDTLLPFVLKRRQFSVVLSYAMTIHKAQG</sequence>
<dbReference type="PANTHER" id="PTHR10492">
    <property type="match status" value="1"/>
</dbReference>
<evidence type="ECO:0000313" key="4">
    <source>
        <dbReference type="Proteomes" id="UP000694924"/>
    </source>
</evidence>
<keyword evidence="1" id="KW-0227">DNA damage</keyword>
<comment type="similarity">
    <text evidence="1">Belongs to the helicase family.</text>
</comment>
<keyword evidence="1" id="KW-0547">Nucleotide-binding</keyword>
<evidence type="ECO:0000313" key="5">
    <source>
        <dbReference type="RefSeq" id="XP_015189385.1"/>
    </source>
</evidence>
<comment type="catalytic activity">
    <reaction evidence="1">
        <text>ATP + H2O = ADP + phosphate + H(+)</text>
        <dbReference type="Rhea" id="RHEA:13065"/>
        <dbReference type="ChEBI" id="CHEBI:15377"/>
        <dbReference type="ChEBI" id="CHEBI:15378"/>
        <dbReference type="ChEBI" id="CHEBI:30616"/>
        <dbReference type="ChEBI" id="CHEBI:43474"/>
        <dbReference type="ChEBI" id="CHEBI:456216"/>
        <dbReference type="EC" id="5.6.2.3"/>
    </reaction>
</comment>
<comment type="cofactor">
    <cofactor evidence="1">
        <name>Mg(2+)</name>
        <dbReference type="ChEBI" id="CHEBI:18420"/>
    </cofactor>
</comment>
<dbReference type="SUPFAM" id="SSF52540">
    <property type="entry name" value="P-loop containing nucleoside triphosphate hydrolases"/>
    <property type="match status" value="1"/>
</dbReference>
<accession>A0ABM1JA97</accession>
<dbReference type="PANTHER" id="PTHR10492:SF57">
    <property type="entry name" value="ATP-DEPENDENT DNA HELICASE"/>
    <property type="match status" value="1"/>
</dbReference>
<dbReference type="EC" id="5.6.2.3" evidence="1"/>
<name>A0ABM1JA97_POLDO</name>
<keyword evidence="1" id="KW-0347">Helicase</keyword>
<evidence type="ECO:0000259" key="2">
    <source>
        <dbReference type="Pfam" id="PF05970"/>
    </source>
</evidence>